<dbReference type="GO" id="GO:0005876">
    <property type="term" value="C:spindle microtubule"/>
    <property type="evidence" value="ECO:0007669"/>
    <property type="project" value="InterPro"/>
</dbReference>
<dbReference type="EMBL" id="LFVZ01000009">
    <property type="protein sequence ID" value="KTW27668.1"/>
    <property type="molecule type" value="Genomic_DNA"/>
</dbReference>
<accession>A0A0W4ZH21</accession>
<dbReference type="VEuPathDB" id="FungiDB:T552_02108"/>
<evidence type="ECO:0000256" key="15">
    <source>
        <dbReference type="ARBA" id="ARBA00023306"/>
    </source>
</evidence>
<comment type="similarity">
    <text evidence="4">Belongs to the DASH complex SPC34 family.</text>
</comment>
<keyword evidence="9" id="KW-0498">Mitosis</keyword>
<dbReference type="Pfam" id="PF08657">
    <property type="entry name" value="DASH_Spc34"/>
    <property type="match status" value="2"/>
</dbReference>
<evidence type="ECO:0000256" key="13">
    <source>
        <dbReference type="ARBA" id="ARBA00023212"/>
    </source>
</evidence>
<dbReference type="RefSeq" id="XP_018225550.1">
    <property type="nucleotide sequence ID" value="XM_018370663.1"/>
</dbReference>
<evidence type="ECO:0000256" key="17">
    <source>
        <dbReference type="ARBA" id="ARBA00044112"/>
    </source>
</evidence>
<keyword evidence="15" id="KW-0131">Cell cycle</keyword>
<evidence type="ECO:0000256" key="12">
    <source>
        <dbReference type="ARBA" id="ARBA00023054"/>
    </source>
</evidence>
<dbReference type="GO" id="GO:0042729">
    <property type="term" value="C:DASH complex"/>
    <property type="evidence" value="ECO:0007669"/>
    <property type="project" value="InterPro"/>
</dbReference>
<keyword evidence="13" id="KW-0206">Cytoskeleton</keyword>
<reference evidence="21" key="1">
    <citation type="journal article" date="2016" name="Nat. Commun.">
        <title>Genome analysis of three Pneumocystis species reveals adaptation mechanisms to life exclusively in mammalian hosts.</title>
        <authorList>
            <person name="Ma L."/>
            <person name="Chen Z."/>
            <person name="Huang D.W."/>
            <person name="Kutty G."/>
            <person name="Ishihara M."/>
            <person name="Wang H."/>
            <person name="Abouelleil A."/>
            <person name="Bishop L."/>
            <person name="Davey E."/>
            <person name="Deng R."/>
            <person name="Deng X."/>
            <person name="Fan L."/>
            <person name="Fantoni G."/>
            <person name="Fitzgerald M."/>
            <person name="Gogineni E."/>
            <person name="Goldberg J.M."/>
            <person name="Handley G."/>
            <person name="Hu X."/>
            <person name="Huber C."/>
            <person name="Jiao X."/>
            <person name="Jones K."/>
            <person name="Levin J.Z."/>
            <person name="Liu Y."/>
            <person name="Macdonald P."/>
            <person name="Melnikov A."/>
            <person name="Raley C."/>
            <person name="Sassi M."/>
            <person name="Sherman B.T."/>
            <person name="Song X."/>
            <person name="Sykes S."/>
            <person name="Tran B."/>
            <person name="Walsh L."/>
            <person name="Xia Y."/>
            <person name="Yang J."/>
            <person name="Young S."/>
            <person name="Zeng Q."/>
            <person name="Zheng X."/>
            <person name="Stephens R."/>
            <person name="Nusbaum C."/>
            <person name="Birren B.W."/>
            <person name="Azadi P."/>
            <person name="Lempicki R.A."/>
            <person name="Cuomo C.A."/>
            <person name="Kovacs J.A."/>
        </authorList>
    </citation>
    <scope>NUCLEOTIDE SEQUENCE [LARGE SCALE GENOMIC DNA]</scope>
    <source>
        <strain evidence="21">B80</strain>
    </source>
</reference>
<keyword evidence="8" id="KW-0493">Microtubule</keyword>
<sequence length="186" mass="21999">MMKIEEYFPSIEQAIDSIESLEFNYPKPFTNSLLKLQDIVMLIRDAEGHESRLFSVEKGKKEGEKKGFCQALEVPVTPLKNKELQSPEILLEAAEKLLNIYQFPEIEERIGMLFEKNRKHLKNIQDLEAKIESQRMKLDLLLTNNDFNFEDKNEIITDEMIQEEKDEVARLEYELEMRSKELRENE</sequence>
<evidence type="ECO:0000256" key="2">
    <source>
        <dbReference type="ARBA" id="ARBA00004186"/>
    </source>
</evidence>
<evidence type="ECO:0000256" key="16">
    <source>
        <dbReference type="ARBA" id="ARBA00023328"/>
    </source>
</evidence>
<evidence type="ECO:0000256" key="5">
    <source>
        <dbReference type="ARBA" id="ARBA00022454"/>
    </source>
</evidence>
<gene>
    <name evidence="20" type="ORF">T552_02108</name>
</gene>
<evidence type="ECO:0000256" key="6">
    <source>
        <dbReference type="ARBA" id="ARBA00022490"/>
    </source>
</evidence>
<dbReference type="AlphaFoldDB" id="A0A0W4ZH21"/>
<evidence type="ECO:0000256" key="9">
    <source>
        <dbReference type="ARBA" id="ARBA00022776"/>
    </source>
</evidence>
<keyword evidence="10" id="KW-0159">Chromosome partition</keyword>
<keyword evidence="11" id="KW-0995">Kinetochore</keyword>
<dbReference type="OrthoDB" id="10016597at2759"/>
<keyword evidence="16" id="KW-0137">Centromere</keyword>
<keyword evidence="5" id="KW-0158">Chromosome</keyword>
<evidence type="ECO:0000313" key="21">
    <source>
        <dbReference type="Proteomes" id="UP000054454"/>
    </source>
</evidence>
<evidence type="ECO:0000256" key="10">
    <source>
        <dbReference type="ARBA" id="ARBA00022829"/>
    </source>
</evidence>
<evidence type="ECO:0000256" key="11">
    <source>
        <dbReference type="ARBA" id="ARBA00022838"/>
    </source>
</evidence>
<dbReference type="Proteomes" id="UP000054454">
    <property type="component" value="Unassembled WGS sequence"/>
</dbReference>
<evidence type="ECO:0000256" key="19">
    <source>
        <dbReference type="SAM" id="Coils"/>
    </source>
</evidence>
<organism evidence="20 21">
    <name type="scientific">Pneumocystis carinii (strain B80)</name>
    <name type="common">Rat pneumocystis pneumonia agent</name>
    <name type="synonym">Pneumocystis carinii f. sp. carinii</name>
    <dbReference type="NCBI Taxonomy" id="1408658"/>
    <lineage>
        <taxon>Eukaryota</taxon>
        <taxon>Fungi</taxon>
        <taxon>Dikarya</taxon>
        <taxon>Ascomycota</taxon>
        <taxon>Taphrinomycotina</taxon>
        <taxon>Pneumocystomycetes</taxon>
        <taxon>Pneumocystaceae</taxon>
        <taxon>Pneumocystis</taxon>
    </lineage>
</organism>
<evidence type="ECO:0000256" key="7">
    <source>
        <dbReference type="ARBA" id="ARBA00022618"/>
    </source>
</evidence>
<keyword evidence="7" id="KW-0132">Cell division</keyword>
<keyword evidence="6" id="KW-0963">Cytoplasm</keyword>
<evidence type="ECO:0000256" key="3">
    <source>
        <dbReference type="ARBA" id="ARBA00004629"/>
    </source>
</evidence>
<evidence type="ECO:0000256" key="14">
    <source>
        <dbReference type="ARBA" id="ARBA00023242"/>
    </source>
</evidence>
<comment type="subcellular location">
    <subcellularLocation>
        <location evidence="3">Chromosome</location>
        <location evidence="3">Centromere</location>
        <location evidence="3">Kinetochore</location>
    </subcellularLocation>
    <subcellularLocation>
        <location evidence="2">Cytoplasm</location>
        <location evidence="2">Cytoskeleton</location>
        <location evidence="2">Spindle</location>
    </subcellularLocation>
    <subcellularLocation>
        <location evidence="1">Nucleus</location>
    </subcellularLocation>
</comment>
<feature type="coiled-coil region" evidence="19">
    <location>
        <begin position="117"/>
        <end position="181"/>
    </location>
</feature>
<name>A0A0W4ZH21_PNEC8</name>
<dbReference type="GO" id="GO:0051301">
    <property type="term" value="P:cell division"/>
    <property type="evidence" value="ECO:0007669"/>
    <property type="project" value="UniProtKB-KW"/>
</dbReference>
<dbReference type="GeneID" id="28936866"/>
<dbReference type="GO" id="GO:0008608">
    <property type="term" value="P:attachment of spindle microtubules to kinetochore"/>
    <property type="evidence" value="ECO:0007669"/>
    <property type="project" value="InterPro"/>
</dbReference>
<evidence type="ECO:0000256" key="4">
    <source>
        <dbReference type="ARBA" id="ARBA00008491"/>
    </source>
</evidence>
<evidence type="ECO:0000256" key="18">
    <source>
        <dbReference type="ARBA" id="ARBA00044346"/>
    </source>
</evidence>
<keyword evidence="14" id="KW-0539">Nucleus</keyword>
<evidence type="ECO:0000256" key="1">
    <source>
        <dbReference type="ARBA" id="ARBA00004123"/>
    </source>
</evidence>
<evidence type="ECO:0000313" key="20">
    <source>
        <dbReference type="EMBL" id="KTW27668.1"/>
    </source>
</evidence>
<proteinExistence type="inferred from homology"/>
<keyword evidence="21" id="KW-1185">Reference proteome</keyword>
<evidence type="ECO:0000256" key="8">
    <source>
        <dbReference type="ARBA" id="ARBA00022701"/>
    </source>
</evidence>
<comment type="caution">
    <text evidence="20">The sequence shown here is derived from an EMBL/GenBank/DDBJ whole genome shotgun (WGS) entry which is preliminary data.</text>
</comment>
<protein>
    <recommendedName>
        <fullName evidence="17">DASH complex subunit SPC34</fullName>
    </recommendedName>
    <alternativeName>
        <fullName evidence="18">Outer kinetochore protein SPC34</fullName>
    </alternativeName>
</protein>
<dbReference type="InterPro" id="IPR013966">
    <property type="entry name" value="Spc34"/>
</dbReference>
<keyword evidence="12 19" id="KW-0175">Coiled coil</keyword>